<dbReference type="Pfam" id="PF01166">
    <property type="entry name" value="TSC22"/>
    <property type="match status" value="1"/>
</dbReference>
<dbReference type="AlphaFoldDB" id="A0A151PJW9"/>
<dbReference type="Proteomes" id="UP000050525">
    <property type="component" value="Unassembled WGS sequence"/>
</dbReference>
<keyword evidence="5" id="KW-1185">Reference proteome</keyword>
<dbReference type="InterPro" id="IPR000580">
    <property type="entry name" value="TSC22/Bun"/>
</dbReference>
<dbReference type="PANTHER" id="PTHR46894">
    <property type="entry name" value="TSC22 DOMAIN FAMILY PROTEIN 2"/>
    <property type="match status" value="1"/>
</dbReference>
<feature type="region of interest" description="Disordered" evidence="3">
    <location>
        <begin position="74"/>
        <end position="99"/>
    </location>
</feature>
<dbReference type="eggNOG" id="KOG4797">
    <property type="taxonomic scope" value="Eukaryota"/>
</dbReference>
<evidence type="ECO:0000256" key="3">
    <source>
        <dbReference type="SAM" id="MobiDB-lite"/>
    </source>
</evidence>
<comment type="caution">
    <text evidence="4">The sequence shown here is derived from an EMBL/GenBank/DDBJ whole genome shotgun (WGS) entry which is preliminary data.</text>
</comment>
<evidence type="ECO:0000313" key="4">
    <source>
        <dbReference type="EMBL" id="KYO49055.1"/>
    </source>
</evidence>
<comment type="similarity">
    <text evidence="1">Belongs to the TSC-22/Dip/Bun family.</text>
</comment>
<reference evidence="4 5" key="1">
    <citation type="journal article" date="2012" name="Genome Biol.">
        <title>Sequencing three crocodilian genomes to illuminate the evolution of archosaurs and amniotes.</title>
        <authorList>
            <person name="St John J.A."/>
            <person name="Braun E.L."/>
            <person name="Isberg S.R."/>
            <person name="Miles L.G."/>
            <person name="Chong A.Y."/>
            <person name="Gongora J."/>
            <person name="Dalzell P."/>
            <person name="Moran C."/>
            <person name="Bed'hom B."/>
            <person name="Abzhanov A."/>
            <person name="Burgess S.C."/>
            <person name="Cooksey A.M."/>
            <person name="Castoe T.A."/>
            <person name="Crawford N.G."/>
            <person name="Densmore L.D."/>
            <person name="Drew J.C."/>
            <person name="Edwards S.V."/>
            <person name="Faircloth B.C."/>
            <person name="Fujita M.K."/>
            <person name="Greenwold M.J."/>
            <person name="Hoffmann F.G."/>
            <person name="Howard J.M."/>
            <person name="Iguchi T."/>
            <person name="Janes D.E."/>
            <person name="Khan S.Y."/>
            <person name="Kohno S."/>
            <person name="de Koning A.J."/>
            <person name="Lance S.L."/>
            <person name="McCarthy F.M."/>
            <person name="McCormack J.E."/>
            <person name="Merchant M.E."/>
            <person name="Peterson D.G."/>
            <person name="Pollock D.D."/>
            <person name="Pourmand N."/>
            <person name="Raney B.J."/>
            <person name="Roessler K.A."/>
            <person name="Sanford J.R."/>
            <person name="Sawyer R.H."/>
            <person name="Schmidt C.J."/>
            <person name="Triplett E.W."/>
            <person name="Tuberville T.D."/>
            <person name="Venegas-Anaya M."/>
            <person name="Howard J.T."/>
            <person name="Jarvis E.D."/>
            <person name="Guillette L.J.Jr."/>
            <person name="Glenn T.C."/>
            <person name="Green R.E."/>
            <person name="Ray D.A."/>
        </authorList>
    </citation>
    <scope>NUCLEOTIDE SEQUENCE [LARGE SCALE GENOMIC DNA]</scope>
    <source>
        <strain evidence="4">KSC_2009_1</strain>
    </source>
</reference>
<dbReference type="GO" id="GO:0006357">
    <property type="term" value="P:regulation of transcription by RNA polymerase II"/>
    <property type="evidence" value="ECO:0007669"/>
    <property type="project" value="InterPro"/>
</dbReference>
<proteinExistence type="inferred from homology"/>
<dbReference type="PROSITE" id="PS01289">
    <property type="entry name" value="TSC22"/>
    <property type="match status" value="1"/>
</dbReference>
<feature type="coiled-coil region" evidence="2">
    <location>
        <begin position="170"/>
        <end position="197"/>
    </location>
</feature>
<evidence type="ECO:0000256" key="2">
    <source>
        <dbReference type="SAM" id="Coils"/>
    </source>
</evidence>
<dbReference type="Gene3D" id="1.20.5.490">
    <property type="entry name" value="Single helix bin"/>
    <property type="match status" value="1"/>
</dbReference>
<evidence type="ECO:0000313" key="5">
    <source>
        <dbReference type="Proteomes" id="UP000050525"/>
    </source>
</evidence>
<keyword evidence="2" id="KW-0175">Coiled coil</keyword>
<accession>A0A151PJW9</accession>
<name>A0A151PJW9_ALLMI</name>
<organism evidence="4 5">
    <name type="scientific">Alligator mississippiensis</name>
    <name type="common">American alligator</name>
    <dbReference type="NCBI Taxonomy" id="8496"/>
    <lineage>
        <taxon>Eukaryota</taxon>
        <taxon>Metazoa</taxon>
        <taxon>Chordata</taxon>
        <taxon>Craniata</taxon>
        <taxon>Vertebrata</taxon>
        <taxon>Euteleostomi</taxon>
        <taxon>Archelosauria</taxon>
        <taxon>Archosauria</taxon>
        <taxon>Crocodylia</taxon>
        <taxon>Alligatoridae</taxon>
        <taxon>Alligatorinae</taxon>
        <taxon>Alligator</taxon>
    </lineage>
</organism>
<dbReference type="SUPFAM" id="SSF58026">
    <property type="entry name" value="Delta-sleep-inducing peptide immunoreactive peptide"/>
    <property type="match status" value="1"/>
</dbReference>
<evidence type="ECO:0000256" key="1">
    <source>
        <dbReference type="ARBA" id="ARBA00007908"/>
    </source>
</evidence>
<dbReference type="InterPro" id="IPR047862">
    <property type="entry name" value="TSC22/BUN_CS"/>
</dbReference>
<protein>
    <submittedName>
        <fullName evidence="4">TSC22 domain family protein 4</fullName>
    </submittedName>
</protein>
<dbReference type="InterPro" id="IPR053049">
    <property type="entry name" value="TSC22_domain_protein_2"/>
</dbReference>
<gene>
    <name evidence="4" type="primary">TSC22D4</name>
    <name evidence="4" type="ORF">Y1Q_0006503</name>
</gene>
<dbReference type="STRING" id="8496.A0A151PJW9"/>
<feature type="region of interest" description="Disordered" evidence="3">
    <location>
        <begin position="1"/>
        <end position="29"/>
    </location>
</feature>
<dbReference type="PANTHER" id="PTHR46894:SF2">
    <property type="entry name" value="TSC22 DOMAIN FAMILY MEMBER 4"/>
    <property type="match status" value="1"/>
</dbReference>
<dbReference type="EMBL" id="AKHW03000116">
    <property type="protein sequence ID" value="KYO49055.1"/>
    <property type="molecule type" value="Genomic_DNA"/>
</dbReference>
<sequence>MSRKKSGFQITGVSSEAASPPGPGSRFRVVRLGVGTGEPYRRGRWTCRDCYEVPVPPVPSHPSLALRLPHSLDATRAHPGMPSAPQARSLGGPSAAALPSTTRLIQQQELPLSCPASPALPEGGPSQMVPDPLGLARSMLALDEDSAGSGVIAIDNKIEQAMDLVKSHLLLAVREEVELLREQIRELAERGVALERENALLRALATPAQLAQLRPPASPGGGE</sequence>
<dbReference type="CDD" id="cd21941">
    <property type="entry name" value="ZIP_TSC22D4"/>
    <property type="match status" value="1"/>
</dbReference>